<evidence type="ECO:0000313" key="2">
    <source>
        <dbReference type="Proteomes" id="UP000269221"/>
    </source>
</evidence>
<sequence>MKLGEKSTQWSQLWENELHTRKAANSECITLQEMSVFPNMLTLLKLKDLYPLFLLSEPSAVYLTQTWLQLAWTHLVQEQPSLLVTHSFPPTRVTTNPGLTPLHTFGKLSLSH</sequence>
<proteinExistence type="predicted"/>
<accession>A0A3M0KYK9</accession>
<evidence type="ECO:0000313" key="1">
    <source>
        <dbReference type="EMBL" id="RMC18338.1"/>
    </source>
</evidence>
<organism evidence="1 2">
    <name type="scientific">Hirundo rustica rustica</name>
    <dbReference type="NCBI Taxonomy" id="333673"/>
    <lineage>
        <taxon>Eukaryota</taxon>
        <taxon>Metazoa</taxon>
        <taxon>Chordata</taxon>
        <taxon>Craniata</taxon>
        <taxon>Vertebrata</taxon>
        <taxon>Euteleostomi</taxon>
        <taxon>Archelosauria</taxon>
        <taxon>Archosauria</taxon>
        <taxon>Dinosauria</taxon>
        <taxon>Saurischia</taxon>
        <taxon>Theropoda</taxon>
        <taxon>Coelurosauria</taxon>
        <taxon>Aves</taxon>
        <taxon>Neognathae</taxon>
        <taxon>Neoaves</taxon>
        <taxon>Telluraves</taxon>
        <taxon>Australaves</taxon>
        <taxon>Passeriformes</taxon>
        <taxon>Sylvioidea</taxon>
        <taxon>Hirundinidae</taxon>
        <taxon>Hirundo</taxon>
    </lineage>
</organism>
<name>A0A3M0KYK9_HIRRU</name>
<dbReference type="Proteomes" id="UP000269221">
    <property type="component" value="Unassembled WGS sequence"/>
</dbReference>
<dbReference type="AlphaFoldDB" id="A0A3M0KYK9"/>
<reference evidence="1 2" key="1">
    <citation type="submission" date="2018-07" db="EMBL/GenBank/DDBJ databases">
        <title>A high quality draft genome assembly of the barn swallow (H. rustica rustica).</title>
        <authorList>
            <person name="Formenti G."/>
            <person name="Chiara M."/>
            <person name="Poveda L."/>
            <person name="Francoijs K.-J."/>
            <person name="Bonisoli-Alquati A."/>
            <person name="Canova L."/>
            <person name="Gianfranceschi L."/>
            <person name="Horner D.S."/>
            <person name="Saino N."/>
        </authorList>
    </citation>
    <scope>NUCLEOTIDE SEQUENCE [LARGE SCALE GENOMIC DNA]</scope>
    <source>
        <strain evidence="1">Chelidonia</strain>
        <tissue evidence="1">Blood</tissue>
    </source>
</reference>
<dbReference type="EMBL" id="QRBI01000096">
    <property type="protein sequence ID" value="RMC18338.1"/>
    <property type="molecule type" value="Genomic_DNA"/>
</dbReference>
<keyword evidence="2" id="KW-1185">Reference proteome</keyword>
<comment type="caution">
    <text evidence="1">The sequence shown here is derived from an EMBL/GenBank/DDBJ whole genome shotgun (WGS) entry which is preliminary data.</text>
</comment>
<gene>
    <name evidence="1" type="ORF">DUI87_04224</name>
</gene>
<protein>
    <submittedName>
        <fullName evidence="1">Uncharacterized protein</fullName>
    </submittedName>
</protein>